<organism evidence="1 2">
    <name type="scientific">Romanomermis culicivorax</name>
    <name type="common">Nematode worm</name>
    <dbReference type="NCBI Taxonomy" id="13658"/>
    <lineage>
        <taxon>Eukaryota</taxon>
        <taxon>Metazoa</taxon>
        <taxon>Ecdysozoa</taxon>
        <taxon>Nematoda</taxon>
        <taxon>Enoplea</taxon>
        <taxon>Dorylaimia</taxon>
        <taxon>Mermithida</taxon>
        <taxon>Mermithoidea</taxon>
        <taxon>Mermithidae</taxon>
        <taxon>Romanomermis</taxon>
    </lineage>
</organism>
<evidence type="ECO:0000313" key="2">
    <source>
        <dbReference type="WBParaSite" id="nRc.2.0.1.t28531-RA"/>
    </source>
</evidence>
<proteinExistence type="predicted"/>
<sequence>MQLYYNEVHIDSIFDDEWYSIFNNNSLKAYKTCSKSSTRTRSRSSEIRGLKTQNFLGDARRVN</sequence>
<name>A0A915JRN4_ROMCU</name>
<evidence type="ECO:0000313" key="1">
    <source>
        <dbReference type="Proteomes" id="UP000887565"/>
    </source>
</evidence>
<dbReference type="Proteomes" id="UP000887565">
    <property type="component" value="Unplaced"/>
</dbReference>
<dbReference type="WBParaSite" id="nRc.2.0.1.t28531-RA">
    <property type="protein sequence ID" value="nRc.2.0.1.t28531-RA"/>
    <property type="gene ID" value="nRc.2.0.1.g28531"/>
</dbReference>
<protein>
    <submittedName>
        <fullName evidence="2">Uncharacterized protein</fullName>
    </submittedName>
</protein>
<keyword evidence="1" id="KW-1185">Reference proteome</keyword>
<dbReference type="AlphaFoldDB" id="A0A915JRN4"/>
<accession>A0A915JRN4</accession>
<reference evidence="2" key="1">
    <citation type="submission" date="2022-11" db="UniProtKB">
        <authorList>
            <consortium name="WormBaseParasite"/>
        </authorList>
    </citation>
    <scope>IDENTIFICATION</scope>
</reference>